<dbReference type="EMBL" id="CP087164">
    <property type="protein sequence ID" value="UGS38945.1"/>
    <property type="molecule type" value="Genomic_DNA"/>
</dbReference>
<protein>
    <recommendedName>
        <fullName evidence="3">ABM domain-containing protein</fullName>
    </recommendedName>
</protein>
<dbReference type="KEGG" id="sbae:DSM104329_05377"/>
<organism evidence="1 2">
    <name type="scientific">Capillimicrobium parvum</name>
    <dbReference type="NCBI Taxonomy" id="2884022"/>
    <lineage>
        <taxon>Bacteria</taxon>
        <taxon>Bacillati</taxon>
        <taxon>Actinomycetota</taxon>
        <taxon>Thermoleophilia</taxon>
        <taxon>Solirubrobacterales</taxon>
        <taxon>Capillimicrobiaceae</taxon>
        <taxon>Capillimicrobium</taxon>
    </lineage>
</organism>
<gene>
    <name evidence="1" type="ORF">DSM104329_05377</name>
</gene>
<evidence type="ECO:0000313" key="1">
    <source>
        <dbReference type="EMBL" id="UGS38945.1"/>
    </source>
</evidence>
<dbReference type="Proteomes" id="UP001162834">
    <property type="component" value="Chromosome"/>
</dbReference>
<evidence type="ECO:0000313" key="2">
    <source>
        <dbReference type="Proteomes" id="UP001162834"/>
    </source>
</evidence>
<sequence length="96" mass="10305">MYVRVVRFTDVTAERMQQLRGRIEESDGPPPGVPATGLQVLFDESSGTAVVLQQFATEADMLEGGRVFSAMDPSETPGTRASVDECEVAVDVKVGD</sequence>
<name>A0A9E6Y2Q2_9ACTN</name>
<reference evidence="1" key="1">
    <citation type="journal article" date="2022" name="Int. J. Syst. Evol. Microbiol.">
        <title>Pseudomonas aegrilactucae sp. nov. and Pseudomonas morbosilactucae sp. nov., pathogens causing bacterial rot of lettuce in Japan.</title>
        <authorList>
            <person name="Sawada H."/>
            <person name="Fujikawa T."/>
            <person name="Satou M."/>
        </authorList>
    </citation>
    <scope>NUCLEOTIDE SEQUENCE</scope>
    <source>
        <strain evidence="1">0166_1</strain>
    </source>
</reference>
<proteinExistence type="predicted"/>
<dbReference type="AlphaFoldDB" id="A0A9E6Y2Q2"/>
<keyword evidence="2" id="KW-1185">Reference proteome</keyword>
<evidence type="ECO:0008006" key="3">
    <source>
        <dbReference type="Google" id="ProtNLM"/>
    </source>
</evidence>
<dbReference type="RefSeq" id="WP_259312957.1">
    <property type="nucleotide sequence ID" value="NZ_CP087164.1"/>
</dbReference>
<accession>A0A9E6Y2Q2</accession>